<dbReference type="PANTHER" id="PTHR44675">
    <property type="entry name" value="PAK1 INTERACTING PROTEIN 1"/>
    <property type="match status" value="1"/>
</dbReference>
<evidence type="ECO:0000256" key="2">
    <source>
        <dbReference type="ARBA" id="ARBA00022737"/>
    </source>
</evidence>
<dbReference type="EnsemblMetazoa" id="G3031.3">
    <property type="protein sequence ID" value="G3031.3:cds"/>
    <property type="gene ID" value="G3031"/>
</dbReference>
<keyword evidence="1 4" id="KW-0853">WD repeat</keyword>
<dbReference type="OrthoDB" id="308449at2759"/>
<dbReference type="InterPro" id="IPR019775">
    <property type="entry name" value="WD40_repeat_CS"/>
</dbReference>
<name>A0A8W8LVR4_MAGGI</name>
<dbReference type="InterPro" id="IPR051959">
    <property type="entry name" value="PAK1-Kinase_Regulator"/>
</dbReference>
<dbReference type="PROSITE" id="PS50082">
    <property type="entry name" value="WD_REPEATS_2"/>
    <property type="match status" value="2"/>
</dbReference>
<dbReference type="OMA" id="IIIWRTK"/>
<proteinExistence type="predicted"/>
<protein>
    <recommendedName>
        <fullName evidence="8">P21-activated protein kinase-interacting protein 1-like protein</fullName>
    </recommendedName>
</protein>
<evidence type="ECO:0000313" key="7">
    <source>
        <dbReference type="Proteomes" id="UP000005408"/>
    </source>
</evidence>
<feature type="compositionally biased region" description="Basic and acidic residues" evidence="5">
    <location>
        <begin position="321"/>
        <end position="330"/>
    </location>
</feature>
<dbReference type="SMART" id="SM00320">
    <property type="entry name" value="WD40"/>
    <property type="match status" value="5"/>
</dbReference>
<dbReference type="PROSITE" id="PS50294">
    <property type="entry name" value="WD_REPEATS_REGION"/>
    <property type="match status" value="1"/>
</dbReference>
<evidence type="ECO:0000256" key="5">
    <source>
        <dbReference type="SAM" id="MobiDB-lite"/>
    </source>
</evidence>
<dbReference type="PANTHER" id="PTHR44675:SF1">
    <property type="entry name" value="P21-ACTIVATED PROTEIN KINASE-INTERACTING PROTEIN 1"/>
    <property type="match status" value="1"/>
</dbReference>
<dbReference type="Proteomes" id="UP000005408">
    <property type="component" value="Unassembled WGS sequence"/>
</dbReference>
<accession>A0A8W8LVR4</accession>
<dbReference type="Gene3D" id="2.130.10.10">
    <property type="entry name" value="YVTN repeat-like/Quinoprotein amine dehydrogenase"/>
    <property type="match status" value="1"/>
</dbReference>
<evidence type="ECO:0000313" key="6">
    <source>
        <dbReference type="EnsemblMetazoa" id="G3031.3:cds"/>
    </source>
</evidence>
<comment type="function">
    <text evidence="3">Negatively regulates the PAK1 kinase. PAK1 is a member of the PAK kinase family, which has been shown to play a positive role in the regulation of signaling pathways involving MAPK8 and RELA. PAK1 exists as an inactive homodimer, which is activated by binding of small GTPases such as CDC42 to an N-terminal regulatory domain. PAK1IP1 also binds to the N-terminus of PAK1, and inhibits the specific activation of PAK1 by CDC42. May be involved in ribosomal large subunit assembly.</text>
</comment>
<evidence type="ECO:0008006" key="8">
    <source>
        <dbReference type="Google" id="ProtNLM"/>
    </source>
</evidence>
<sequence>MAKMDIEVVVGCYEELLLGFRIVQVGENFQLEPSFTDHSHSGCIKHIAVSNKGFLASGGTDETIQLFHLGRRTQLGSLVHHSGSLTCLQFFNSSHLFSASEDGTFCIWSRATWECLKTFRGHKGPVRWLSLHPSGKLVLTVGQDKTLRTWNVITGKSAYITNIKRAADFVCWSPSGSHYAVVFTNKVDVYKLETATICSSWTAEKKINSFTFLNDSVVVYGGDGGVVFFHDITKDKEIQQVDTEVNRIRGISIIRAEETEDNKFYTFTASSDGFIKMFSVILEGDEVKVKLLTKHNADFRLTCMTAARIPARGSPKGSKVVKSEVTVKTEDELDDDRLSDENTDEVSEECGSKSSKKTVKAEIKLKKNMKNKPVKRCGTKPIQKKKGKKIKVEDT</sequence>
<keyword evidence="2" id="KW-0677">Repeat</keyword>
<feature type="repeat" description="WD" evidence="4">
    <location>
        <begin position="78"/>
        <end position="118"/>
    </location>
</feature>
<dbReference type="Pfam" id="PF00400">
    <property type="entry name" value="WD40"/>
    <property type="match status" value="2"/>
</dbReference>
<feature type="region of interest" description="Disordered" evidence="5">
    <location>
        <begin position="312"/>
        <end position="395"/>
    </location>
</feature>
<dbReference type="SUPFAM" id="SSF50978">
    <property type="entry name" value="WD40 repeat-like"/>
    <property type="match status" value="1"/>
</dbReference>
<dbReference type="AlphaFoldDB" id="A0A8W8LVR4"/>
<feature type="compositionally biased region" description="Basic residues" evidence="5">
    <location>
        <begin position="366"/>
        <end position="389"/>
    </location>
</feature>
<dbReference type="PROSITE" id="PS00678">
    <property type="entry name" value="WD_REPEATS_1"/>
    <property type="match status" value="1"/>
</dbReference>
<dbReference type="InterPro" id="IPR036322">
    <property type="entry name" value="WD40_repeat_dom_sf"/>
</dbReference>
<keyword evidence="7" id="KW-1185">Reference proteome</keyword>
<feature type="repeat" description="WD" evidence="4">
    <location>
        <begin position="119"/>
        <end position="160"/>
    </location>
</feature>
<evidence type="ECO:0000256" key="1">
    <source>
        <dbReference type="ARBA" id="ARBA00022574"/>
    </source>
</evidence>
<dbReference type="InterPro" id="IPR015943">
    <property type="entry name" value="WD40/YVTN_repeat-like_dom_sf"/>
</dbReference>
<feature type="compositionally biased region" description="Acidic residues" evidence="5">
    <location>
        <begin position="331"/>
        <end position="348"/>
    </location>
</feature>
<organism evidence="6 7">
    <name type="scientific">Magallana gigas</name>
    <name type="common">Pacific oyster</name>
    <name type="synonym">Crassostrea gigas</name>
    <dbReference type="NCBI Taxonomy" id="29159"/>
    <lineage>
        <taxon>Eukaryota</taxon>
        <taxon>Metazoa</taxon>
        <taxon>Spiralia</taxon>
        <taxon>Lophotrochozoa</taxon>
        <taxon>Mollusca</taxon>
        <taxon>Bivalvia</taxon>
        <taxon>Autobranchia</taxon>
        <taxon>Pteriomorphia</taxon>
        <taxon>Ostreida</taxon>
        <taxon>Ostreoidea</taxon>
        <taxon>Ostreidae</taxon>
        <taxon>Magallana</taxon>
    </lineage>
</organism>
<evidence type="ECO:0000256" key="3">
    <source>
        <dbReference type="ARBA" id="ARBA00045213"/>
    </source>
</evidence>
<dbReference type="InterPro" id="IPR001680">
    <property type="entry name" value="WD40_rpt"/>
</dbReference>
<evidence type="ECO:0000256" key="4">
    <source>
        <dbReference type="PROSITE-ProRule" id="PRU00221"/>
    </source>
</evidence>
<reference evidence="6" key="1">
    <citation type="submission" date="2022-08" db="UniProtKB">
        <authorList>
            <consortium name="EnsemblMetazoa"/>
        </authorList>
    </citation>
    <scope>IDENTIFICATION</scope>
    <source>
        <strain evidence="6">05x7-T-G4-1.051#20</strain>
    </source>
</reference>